<keyword evidence="1" id="KW-0472">Membrane</keyword>
<dbReference type="RefSeq" id="WP_089385224.1">
    <property type="nucleotide sequence ID" value="NZ_FZNQ01000012.1"/>
</dbReference>
<accession>A0A238X1I7</accession>
<keyword evidence="1" id="KW-0812">Transmembrane</keyword>
<keyword evidence="3" id="KW-1185">Reference proteome</keyword>
<evidence type="ECO:0000313" key="3">
    <source>
        <dbReference type="Proteomes" id="UP000198397"/>
    </source>
</evidence>
<sequence>MLPEYAEIFTLLKALGVPVVLLFFYLDGALVGKFMPPATLYVAYVALSAPSNEVIALVAGASVVASTLGQFTIYRGFNEESPEFIGIRRTVPYVDRVPFVVKDRIGDRKMDLVGRLFDRFGGAGIVVTNLIPGVRCLMSIPAGLSAYPRGRFLAAATLGNVIYLLLLTGIARGIAGLARFAPSF</sequence>
<proteinExistence type="predicted"/>
<feature type="transmembrane region" description="Helical" evidence="1">
    <location>
        <begin position="120"/>
        <end position="140"/>
    </location>
</feature>
<dbReference type="OrthoDB" id="204088at2157"/>
<dbReference type="EMBL" id="FZNQ01000012">
    <property type="protein sequence ID" value="SNR52835.1"/>
    <property type="molecule type" value="Genomic_DNA"/>
</dbReference>
<organism evidence="2 3">
    <name type="scientific">Halorubrum vacuolatum</name>
    <name type="common">Natronobacterium vacuolatum</name>
    <dbReference type="NCBI Taxonomy" id="63740"/>
    <lineage>
        <taxon>Archaea</taxon>
        <taxon>Methanobacteriati</taxon>
        <taxon>Methanobacteriota</taxon>
        <taxon>Stenosarchaea group</taxon>
        <taxon>Halobacteria</taxon>
        <taxon>Halobacteriales</taxon>
        <taxon>Haloferacaceae</taxon>
        <taxon>Halorubrum</taxon>
    </lineage>
</organism>
<gene>
    <name evidence="2" type="ORF">SAMN06264855_11274</name>
</gene>
<evidence type="ECO:0000256" key="1">
    <source>
        <dbReference type="SAM" id="Phobius"/>
    </source>
</evidence>
<dbReference type="Proteomes" id="UP000198397">
    <property type="component" value="Unassembled WGS sequence"/>
</dbReference>
<evidence type="ECO:0008006" key="4">
    <source>
        <dbReference type="Google" id="ProtNLM"/>
    </source>
</evidence>
<dbReference type="AlphaFoldDB" id="A0A238X1I7"/>
<protein>
    <recommendedName>
        <fullName evidence="4">Membrane protein DedA, SNARE-associated domain</fullName>
    </recommendedName>
</protein>
<feature type="transmembrane region" description="Helical" evidence="1">
    <location>
        <begin position="6"/>
        <end position="26"/>
    </location>
</feature>
<feature type="transmembrane region" description="Helical" evidence="1">
    <location>
        <begin position="152"/>
        <end position="175"/>
    </location>
</feature>
<evidence type="ECO:0000313" key="2">
    <source>
        <dbReference type="EMBL" id="SNR52835.1"/>
    </source>
</evidence>
<feature type="transmembrane region" description="Helical" evidence="1">
    <location>
        <begin position="38"/>
        <end position="65"/>
    </location>
</feature>
<name>A0A238X1I7_HALVU</name>
<keyword evidence="1" id="KW-1133">Transmembrane helix</keyword>
<reference evidence="2 3" key="1">
    <citation type="submission" date="2017-06" db="EMBL/GenBank/DDBJ databases">
        <authorList>
            <person name="Kim H.J."/>
            <person name="Triplett B.A."/>
        </authorList>
    </citation>
    <scope>NUCLEOTIDE SEQUENCE [LARGE SCALE GENOMIC DNA]</scope>
    <source>
        <strain evidence="2 3">DSM 8800</strain>
    </source>
</reference>